<evidence type="ECO:0000259" key="4">
    <source>
        <dbReference type="PROSITE" id="PS51186"/>
    </source>
</evidence>
<gene>
    <name evidence="5" type="ORF">ENT77_04275</name>
</gene>
<name>A0A7C4GJ96_9BACT</name>
<dbReference type="InterPro" id="IPR000182">
    <property type="entry name" value="GNAT_dom"/>
</dbReference>
<proteinExistence type="inferred from homology"/>
<accession>A0A7C4GJ96</accession>
<evidence type="ECO:0000256" key="2">
    <source>
        <dbReference type="ARBA" id="ARBA00023315"/>
    </source>
</evidence>
<dbReference type="EMBL" id="DSZY01000020">
    <property type="protein sequence ID" value="HGU40397.1"/>
    <property type="molecule type" value="Genomic_DNA"/>
</dbReference>
<comment type="similarity">
    <text evidence="3">Belongs to the acetyltransferase family. RimJ subfamily.</text>
</comment>
<dbReference type="Pfam" id="PF00583">
    <property type="entry name" value="Acetyltransf_1"/>
    <property type="match status" value="1"/>
</dbReference>
<dbReference type="AlphaFoldDB" id="A0A7C4GJ96"/>
<feature type="domain" description="N-acetyltransferase" evidence="4">
    <location>
        <begin position="13"/>
        <end position="177"/>
    </location>
</feature>
<dbReference type="GO" id="GO:0016747">
    <property type="term" value="F:acyltransferase activity, transferring groups other than amino-acyl groups"/>
    <property type="evidence" value="ECO:0007669"/>
    <property type="project" value="InterPro"/>
</dbReference>
<dbReference type="InterPro" id="IPR051531">
    <property type="entry name" value="N-acetyltransferase"/>
</dbReference>
<reference evidence="5" key="1">
    <citation type="journal article" date="2020" name="mSystems">
        <title>Genome- and Community-Level Interaction Insights into Carbon Utilization and Element Cycling Functions of Hydrothermarchaeota in Hydrothermal Sediment.</title>
        <authorList>
            <person name="Zhou Z."/>
            <person name="Liu Y."/>
            <person name="Xu W."/>
            <person name="Pan J."/>
            <person name="Luo Z.H."/>
            <person name="Li M."/>
        </authorList>
    </citation>
    <scope>NUCLEOTIDE SEQUENCE [LARGE SCALE GENOMIC DNA]</scope>
    <source>
        <strain evidence="5">SpSt-609</strain>
    </source>
</reference>
<keyword evidence="2" id="KW-0012">Acyltransferase</keyword>
<dbReference type="CDD" id="cd04301">
    <property type="entry name" value="NAT_SF"/>
    <property type="match status" value="1"/>
</dbReference>
<dbReference type="PROSITE" id="PS51186">
    <property type="entry name" value="GNAT"/>
    <property type="match status" value="1"/>
</dbReference>
<protein>
    <submittedName>
        <fullName evidence="5">GNAT family N-acetyltransferase</fullName>
    </submittedName>
</protein>
<sequence>MSTFPEKLEIDGYIIRQALPEDAEGLYKARIDVASHCDTVLSTPDEISLEGVRSWVEDWLKRDRRLFLLVERDGEIVGQLWVWFYDSKEKLKHVAEIGLEIVPSHQGKGLGKKLFKIGVEWAEKNGAVRIQAETLERNTPVIKIMEECGFRLEGKRYALVKNGNRYENAVCYYKIVGSTTERE</sequence>
<evidence type="ECO:0000256" key="1">
    <source>
        <dbReference type="ARBA" id="ARBA00022679"/>
    </source>
</evidence>
<dbReference type="InterPro" id="IPR016181">
    <property type="entry name" value="Acyl_CoA_acyltransferase"/>
</dbReference>
<organism evidence="5">
    <name type="scientific">Fervidobacterium thailandense</name>
    <dbReference type="NCBI Taxonomy" id="1008305"/>
    <lineage>
        <taxon>Bacteria</taxon>
        <taxon>Thermotogati</taxon>
        <taxon>Thermotogota</taxon>
        <taxon>Thermotogae</taxon>
        <taxon>Thermotogales</taxon>
        <taxon>Fervidobacteriaceae</taxon>
        <taxon>Fervidobacterium</taxon>
    </lineage>
</organism>
<dbReference type="PANTHER" id="PTHR43792:SF8">
    <property type="entry name" value="[RIBOSOMAL PROTEIN US5]-ALANINE N-ACETYLTRANSFERASE"/>
    <property type="match status" value="1"/>
</dbReference>
<dbReference type="SUPFAM" id="SSF55729">
    <property type="entry name" value="Acyl-CoA N-acyltransferases (Nat)"/>
    <property type="match status" value="1"/>
</dbReference>
<comment type="caution">
    <text evidence="5">The sequence shown here is derived from an EMBL/GenBank/DDBJ whole genome shotgun (WGS) entry which is preliminary data.</text>
</comment>
<dbReference type="Gene3D" id="3.40.630.30">
    <property type="match status" value="1"/>
</dbReference>
<evidence type="ECO:0000256" key="3">
    <source>
        <dbReference type="ARBA" id="ARBA00038502"/>
    </source>
</evidence>
<evidence type="ECO:0000313" key="5">
    <source>
        <dbReference type="EMBL" id="HGU40397.1"/>
    </source>
</evidence>
<keyword evidence="1 5" id="KW-0808">Transferase</keyword>
<dbReference type="PANTHER" id="PTHR43792">
    <property type="entry name" value="GNAT FAMILY, PUTATIVE (AFU_ORTHOLOGUE AFUA_3G00765)-RELATED-RELATED"/>
    <property type="match status" value="1"/>
</dbReference>